<reference evidence="1" key="1">
    <citation type="submission" date="2014-12" db="EMBL/GenBank/DDBJ databases">
        <title>The draft genome of the Tatumella morbirosei type strain, LMG23360T isolated from pineapple rot.</title>
        <authorList>
            <person name="Smits T.H."/>
            <person name="Palmer M."/>
            <person name="Venter S.N."/>
            <person name="Duffy B."/>
            <person name="Steenkamp E.T."/>
            <person name="Chan W.Y."/>
            <person name="Coutinho T.A."/>
            <person name="Coetzee M.P."/>
            <person name="De Maayer P."/>
        </authorList>
    </citation>
    <scope>NUCLEOTIDE SEQUENCE [LARGE SCALE GENOMIC DNA]</scope>
    <source>
        <strain evidence="1">LMG 23360</strain>
    </source>
</reference>
<sequence length="169" mass="19001">MLLALLLTGIIFLAAGQFFPQLFQQTRRLQQQQLLAQEIQQLMLILEKSLRRAGYCQQAPCILPAITISQDGHCLIVRGQERRRVSAGLAGALHNESYGYRWRAGQIETRRGVTGCQGSGWERLTDPATLRVDELAFSLQAPRIGISLRVSAGPDIRLQRQHWLLAENL</sequence>
<accession>A0A095VK90</accession>
<proteinExistence type="predicted"/>
<keyword evidence="2" id="KW-1185">Reference proteome</keyword>
<dbReference type="InterPro" id="IPR016419">
    <property type="entry name" value="Prepilin_Pept-dep_B_prd"/>
</dbReference>
<dbReference type="eggNOG" id="COG4795">
    <property type="taxonomic scope" value="Bacteria"/>
</dbReference>
<dbReference type="PIRSF" id="PIRSF004525">
    <property type="entry name" value="Pilin_peptidase-dep_B_prd"/>
    <property type="match status" value="1"/>
</dbReference>
<comment type="caution">
    <text evidence="1">The sequence shown here is derived from an EMBL/GenBank/DDBJ whole genome shotgun (WGS) entry which is preliminary data.</text>
</comment>
<dbReference type="AlphaFoldDB" id="A0A095VK90"/>
<dbReference type="Proteomes" id="UP000029577">
    <property type="component" value="Unassembled WGS sequence"/>
</dbReference>
<name>A0A095VK90_9GAMM</name>
<organism evidence="1 2">
    <name type="scientific">Tatumella morbirosei</name>
    <dbReference type="NCBI Taxonomy" id="642227"/>
    <lineage>
        <taxon>Bacteria</taxon>
        <taxon>Pseudomonadati</taxon>
        <taxon>Pseudomonadota</taxon>
        <taxon>Gammaproteobacteria</taxon>
        <taxon>Enterobacterales</taxon>
        <taxon>Erwiniaceae</taxon>
        <taxon>Tatumella</taxon>
    </lineage>
</organism>
<evidence type="ECO:0000313" key="1">
    <source>
        <dbReference type="EMBL" id="KGD75020.1"/>
    </source>
</evidence>
<evidence type="ECO:0000313" key="2">
    <source>
        <dbReference type="Proteomes" id="UP000029577"/>
    </source>
</evidence>
<dbReference type="STRING" id="642227.HA49_07020"/>
<dbReference type="EMBL" id="JPKR02000004">
    <property type="protein sequence ID" value="KGD75020.1"/>
    <property type="molecule type" value="Genomic_DNA"/>
</dbReference>
<evidence type="ECO:0008006" key="3">
    <source>
        <dbReference type="Google" id="ProtNLM"/>
    </source>
</evidence>
<protein>
    <recommendedName>
        <fullName evidence="3">N-terminal cleavage protein</fullName>
    </recommendedName>
</protein>
<gene>
    <name evidence="1" type="ORF">HA49_07020</name>
</gene>